<dbReference type="GO" id="GO:0005184">
    <property type="term" value="F:neuropeptide hormone activity"/>
    <property type="evidence" value="ECO:0007669"/>
    <property type="project" value="TreeGrafter"/>
</dbReference>
<dbReference type="GeneID" id="115817514"/>
<feature type="disulfide bond" evidence="9">
    <location>
        <begin position="95"/>
        <end position="109"/>
    </location>
</feature>
<feature type="compositionally biased region" description="Basic residues" evidence="10">
    <location>
        <begin position="59"/>
        <end position="81"/>
    </location>
</feature>
<dbReference type="InterPro" id="IPR027300">
    <property type="entry name" value="Agouti_dom"/>
</dbReference>
<evidence type="ECO:0000256" key="1">
    <source>
        <dbReference type="ARBA" id="ARBA00004613"/>
    </source>
</evidence>
<dbReference type="PROSITE" id="PS60024">
    <property type="entry name" value="AGOUTI_1"/>
    <property type="match status" value="1"/>
</dbReference>
<dbReference type="GO" id="GO:0031779">
    <property type="term" value="F:melanocortin receptor binding"/>
    <property type="evidence" value="ECO:0007669"/>
    <property type="project" value="TreeGrafter"/>
</dbReference>
<evidence type="ECO:0000256" key="2">
    <source>
        <dbReference type="ARBA" id="ARBA00017885"/>
    </source>
</evidence>
<dbReference type="PANTHER" id="PTHR16551">
    <property type="entry name" value="AGOUTI RELATED"/>
    <property type="match status" value="1"/>
</dbReference>
<dbReference type="AlphaFoldDB" id="A0A6J2VUE5"/>
<accession>A0A6J2VUE5</accession>
<feature type="region of interest" description="Disordered" evidence="10">
    <location>
        <begin position="27"/>
        <end position="87"/>
    </location>
</feature>
<sequence>MSPAFLLWCLVLCSSSCVVVYSHMPMEDRSHGNESSSPSLQTQNSTNEPPVIVIELTKASKKNKKSEKKPRKNKFSTRSKRPPPPANCVPLWGSCKSPNAVCCEYCAFCHCRLFKTVCYCRMGYPRC</sequence>
<feature type="domain" description="Agouti" evidence="12">
    <location>
        <begin position="88"/>
        <end position="127"/>
    </location>
</feature>
<dbReference type="Pfam" id="PF05039">
    <property type="entry name" value="Agouti"/>
    <property type="match status" value="1"/>
</dbReference>
<evidence type="ECO:0000256" key="3">
    <source>
        <dbReference type="ARBA" id="ARBA00022525"/>
    </source>
</evidence>
<dbReference type="FunCoup" id="A0A6J2VUE5">
    <property type="interactions" value="11"/>
</dbReference>
<evidence type="ECO:0000256" key="6">
    <source>
        <dbReference type="ARBA" id="ARBA00023157"/>
    </source>
</evidence>
<dbReference type="InParanoid" id="A0A6J2VUE5"/>
<dbReference type="SMART" id="SM00792">
    <property type="entry name" value="Agouti"/>
    <property type="match status" value="1"/>
</dbReference>
<proteinExistence type="predicted"/>
<dbReference type="GO" id="GO:0009755">
    <property type="term" value="P:hormone-mediated signaling pathway"/>
    <property type="evidence" value="ECO:0007669"/>
    <property type="project" value="InterPro"/>
</dbReference>
<feature type="signal peptide" evidence="11">
    <location>
        <begin position="1"/>
        <end position="22"/>
    </location>
</feature>
<feature type="compositionally biased region" description="Polar residues" evidence="10">
    <location>
        <begin position="33"/>
        <end position="48"/>
    </location>
</feature>
<dbReference type="PANTHER" id="PTHR16551:SF1">
    <property type="entry name" value="AGOUTI-SIGNALING PROTEIN"/>
    <property type="match status" value="1"/>
</dbReference>
<evidence type="ECO:0000256" key="11">
    <source>
        <dbReference type="SAM" id="SignalP"/>
    </source>
</evidence>
<evidence type="ECO:0000259" key="12">
    <source>
        <dbReference type="PROSITE" id="PS51150"/>
    </source>
</evidence>
<organism evidence="13 14">
    <name type="scientific">Chanos chanos</name>
    <name type="common">Milkfish</name>
    <name type="synonym">Mugil chanos</name>
    <dbReference type="NCBI Taxonomy" id="29144"/>
    <lineage>
        <taxon>Eukaryota</taxon>
        <taxon>Metazoa</taxon>
        <taxon>Chordata</taxon>
        <taxon>Craniata</taxon>
        <taxon>Vertebrata</taxon>
        <taxon>Euteleostomi</taxon>
        <taxon>Actinopterygii</taxon>
        <taxon>Neopterygii</taxon>
        <taxon>Teleostei</taxon>
        <taxon>Ostariophysi</taxon>
        <taxon>Gonorynchiformes</taxon>
        <taxon>Chanidae</taxon>
        <taxon>Chanos</taxon>
    </lineage>
</organism>
<gene>
    <name evidence="14" type="primary">asip1</name>
</gene>
<dbReference type="InterPro" id="IPR036836">
    <property type="entry name" value="Agouti_dom_sf"/>
</dbReference>
<protein>
    <recommendedName>
        <fullName evidence="2">Agouti-signaling protein</fullName>
    </recommendedName>
    <alternativeName>
        <fullName evidence="8">Agouti switch protein</fullName>
    </alternativeName>
</protein>
<evidence type="ECO:0000313" key="14">
    <source>
        <dbReference type="RefSeq" id="XP_030636690.1"/>
    </source>
</evidence>
<evidence type="ECO:0000256" key="7">
    <source>
        <dbReference type="ARBA" id="ARBA00023180"/>
    </source>
</evidence>
<feature type="disulfide bond" evidence="9">
    <location>
        <begin position="102"/>
        <end position="120"/>
    </location>
</feature>
<evidence type="ECO:0000313" key="13">
    <source>
        <dbReference type="Proteomes" id="UP000504632"/>
    </source>
</evidence>
<feature type="disulfide bond" evidence="9">
    <location>
        <begin position="88"/>
        <end position="103"/>
    </location>
</feature>
<evidence type="ECO:0000256" key="10">
    <source>
        <dbReference type="SAM" id="MobiDB-lite"/>
    </source>
</evidence>
<keyword evidence="7" id="KW-0325">Glycoprotein</keyword>
<name>A0A6J2VUE5_CHACN</name>
<comment type="subcellular location">
    <subcellularLocation>
        <location evidence="1">Secreted</location>
    </subcellularLocation>
</comment>
<feature type="disulfide bond" evidence="9">
    <location>
        <begin position="111"/>
        <end position="118"/>
    </location>
</feature>
<evidence type="ECO:0000256" key="5">
    <source>
        <dbReference type="ARBA" id="ARBA00022854"/>
    </source>
</evidence>
<dbReference type="CTD" id="798574"/>
<dbReference type="SUPFAM" id="SSF57055">
    <property type="entry name" value="Agouti-related protein"/>
    <property type="match status" value="1"/>
</dbReference>
<keyword evidence="3" id="KW-0964">Secreted</keyword>
<dbReference type="InterPro" id="IPR007733">
    <property type="entry name" value="Agouti"/>
</dbReference>
<evidence type="ECO:0000256" key="8">
    <source>
        <dbReference type="ARBA" id="ARBA00033432"/>
    </source>
</evidence>
<keyword evidence="13" id="KW-1185">Reference proteome</keyword>
<evidence type="ECO:0000256" key="4">
    <source>
        <dbReference type="ARBA" id="ARBA00022729"/>
    </source>
</evidence>
<dbReference type="GO" id="GO:0032438">
    <property type="term" value="P:melanosome organization"/>
    <property type="evidence" value="ECO:0007669"/>
    <property type="project" value="TreeGrafter"/>
</dbReference>
<dbReference type="RefSeq" id="XP_030636690.1">
    <property type="nucleotide sequence ID" value="XM_030780830.1"/>
</dbReference>
<dbReference type="Proteomes" id="UP000504632">
    <property type="component" value="Chromosome 7"/>
</dbReference>
<feature type="chain" id="PRO_5026815288" description="Agouti-signaling protein" evidence="11">
    <location>
        <begin position="23"/>
        <end position="127"/>
    </location>
</feature>
<feature type="disulfide bond" evidence="9">
    <location>
        <begin position="106"/>
        <end position="127"/>
    </location>
</feature>
<keyword evidence="5" id="KW-0960">Knottin</keyword>
<dbReference type="Gene3D" id="4.10.760.10">
    <property type="entry name" value="Agouti domain"/>
    <property type="match status" value="1"/>
</dbReference>
<evidence type="ECO:0000256" key="9">
    <source>
        <dbReference type="PROSITE-ProRule" id="PRU00494"/>
    </source>
</evidence>
<dbReference type="OrthoDB" id="8717782at2759"/>
<keyword evidence="4 11" id="KW-0732">Signal</keyword>
<dbReference type="GO" id="GO:0005615">
    <property type="term" value="C:extracellular space"/>
    <property type="evidence" value="ECO:0007669"/>
    <property type="project" value="TreeGrafter"/>
</dbReference>
<dbReference type="PROSITE" id="PS51150">
    <property type="entry name" value="AGOUTI_2"/>
    <property type="match status" value="1"/>
</dbReference>
<reference evidence="14" key="1">
    <citation type="submission" date="2025-08" db="UniProtKB">
        <authorList>
            <consortium name="RefSeq"/>
        </authorList>
    </citation>
    <scope>IDENTIFICATION</scope>
</reference>
<keyword evidence="6 9" id="KW-1015">Disulfide bond</keyword>